<reference evidence="3 4" key="1">
    <citation type="submission" date="2016-10" db="EMBL/GenBank/DDBJ databases">
        <authorList>
            <person name="Varghese N."/>
            <person name="Submissions S."/>
        </authorList>
    </citation>
    <scope>NUCLEOTIDE SEQUENCE [LARGE SCALE GENOMIC DNA]</scope>
    <source>
        <strain evidence="3 4">IAM 15147</strain>
    </source>
</reference>
<dbReference type="PANTHER" id="PTHR11575">
    <property type="entry name" value="5'-NUCLEOTIDASE-RELATED"/>
    <property type="match status" value="1"/>
</dbReference>
<dbReference type="GO" id="GO:0008768">
    <property type="term" value="F:UDP-sugar diphosphatase activity"/>
    <property type="evidence" value="ECO:0007669"/>
    <property type="project" value="TreeGrafter"/>
</dbReference>
<dbReference type="Gene3D" id="3.60.21.10">
    <property type="match status" value="1"/>
</dbReference>
<evidence type="ECO:0000256" key="1">
    <source>
        <dbReference type="SAM" id="SignalP"/>
    </source>
</evidence>
<dbReference type="GO" id="GO:0000166">
    <property type="term" value="F:nucleotide binding"/>
    <property type="evidence" value="ECO:0007669"/>
    <property type="project" value="InterPro"/>
</dbReference>
<dbReference type="GO" id="GO:0046872">
    <property type="term" value="F:metal ion binding"/>
    <property type="evidence" value="ECO:0007669"/>
    <property type="project" value="InterPro"/>
</dbReference>
<dbReference type="GO" id="GO:0008253">
    <property type="term" value="F:5'-nucleotidase activity"/>
    <property type="evidence" value="ECO:0007669"/>
    <property type="project" value="TreeGrafter"/>
</dbReference>
<comment type="caution">
    <text evidence="3">The sequence shown here is derived from an EMBL/GenBank/DDBJ whole genome shotgun (WGS) entry which is preliminary data.</text>
</comment>
<feature type="signal peptide" evidence="1">
    <location>
        <begin position="1"/>
        <end position="29"/>
    </location>
</feature>
<dbReference type="SUPFAM" id="SSF55816">
    <property type="entry name" value="5'-nucleotidase (syn. UDP-sugar hydrolase), C-terminal domain"/>
    <property type="match status" value="1"/>
</dbReference>
<dbReference type="PRINTS" id="PR01607">
    <property type="entry name" value="APYRASEFAMLY"/>
</dbReference>
<dbReference type="InterPro" id="IPR029052">
    <property type="entry name" value="Metallo-depent_PP-like"/>
</dbReference>
<dbReference type="AlphaFoldDB" id="A0AA94KYX6"/>
<feature type="chain" id="PRO_5041683027" evidence="1">
    <location>
        <begin position="30"/>
        <end position="943"/>
    </location>
</feature>
<dbReference type="Pfam" id="PF02872">
    <property type="entry name" value="5_nucleotid_C"/>
    <property type="match status" value="1"/>
</dbReference>
<evidence type="ECO:0000313" key="4">
    <source>
        <dbReference type="Proteomes" id="UP000198506"/>
    </source>
</evidence>
<dbReference type="InterPro" id="IPR006146">
    <property type="entry name" value="5'-Nucleotdase_CS"/>
</dbReference>
<dbReference type="SUPFAM" id="SSF56300">
    <property type="entry name" value="Metallo-dependent phosphatases"/>
    <property type="match status" value="1"/>
</dbReference>
<dbReference type="GO" id="GO:0009166">
    <property type="term" value="P:nucleotide catabolic process"/>
    <property type="evidence" value="ECO:0007669"/>
    <property type="project" value="InterPro"/>
</dbReference>
<proteinExistence type="predicted"/>
<organism evidence="3 4">
    <name type="scientific">Agrococcus baldri</name>
    <dbReference type="NCBI Taxonomy" id="153730"/>
    <lineage>
        <taxon>Bacteria</taxon>
        <taxon>Bacillati</taxon>
        <taxon>Actinomycetota</taxon>
        <taxon>Actinomycetes</taxon>
        <taxon>Micrococcales</taxon>
        <taxon>Microbacteriaceae</taxon>
        <taxon>Agrococcus</taxon>
    </lineage>
</organism>
<keyword evidence="1" id="KW-0732">Signal</keyword>
<dbReference type="GO" id="GO:0030288">
    <property type="term" value="C:outer membrane-bounded periplasmic space"/>
    <property type="evidence" value="ECO:0007669"/>
    <property type="project" value="TreeGrafter"/>
</dbReference>
<dbReference type="RefSeq" id="WP_092915968.1">
    <property type="nucleotide sequence ID" value="NZ_FOZN01000001.1"/>
</dbReference>
<dbReference type="Gene3D" id="3.90.780.10">
    <property type="entry name" value="5'-Nucleotidase, C-terminal domain"/>
    <property type="match status" value="1"/>
</dbReference>
<keyword evidence="4" id="KW-1185">Reference proteome</keyword>
<gene>
    <name evidence="3" type="ORF">SAMN04487783_0764</name>
</gene>
<dbReference type="PANTHER" id="PTHR11575:SF24">
    <property type="entry name" value="5'-NUCLEOTIDASE"/>
    <property type="match status" value="1"/>
</dbReference>
<dbReference type="InterPro" id="IPR036907">
    <property type="entry name" value="5'-Nucleotdase_C_sf"/>
</dbReference>
<feature type="domain" description="5'-Nucleotidase C-terminal" evidence="2">
    <location>
        <begin position="332"/>
        <end position="508"/>
    </location>
</feature>
<protein>
    <submittedName>
        <fullName evidence="3">5'-nucleotidase</fullName>
    </submittedName>
</protein>
<evidence type="ECO:0000259" key="2">
    <source>
        <dbReference type="Pfam" id="PF02872"/>
    </source>
</evidence>
<dbReference type="Pfam" id="PF04122">
    <property type="entry name" value="CW_binding_2"/>
    <property type="match status" value="3"/>
</dbReference>
<dbReference type="InterPro" id="IPR007253">
    <property type="entry name" value="Cell_wall-bd_2"/>
</dbReference>
<name>A0AA94KYX6_9MICO</name>
<evidence type="ECO:0000313" key="3">
    <source>
        <dbReference type="EMBL" id="SFS03591.1"/>
    </source>
</evidence>
<dbReference type="InterPro" id="IPR008334">
    <property type="entry name" value="5'-Nucleotdase_C"/>
</dbReference>
<dbReference type="EMBL" id="FOZN01000001">
    <property type="protein sequence ID" value="SFS03591.1"/>
    <property type="molecule type" value="Genomic_DNA"/>
</dbReference>
<accession>A0AA94KYX6</accession>
<sequence>MKHFKRNTAVGAACALGLGLMVAPQAAVAAPIDPATTAVVNLIHINDFHGRVESPLTVNFAGVVEDLRAAYPTGSLLTGGGDLIGASNFTSGSQDDVPTIDVLNALGLDASTVGNHEFDRGVADLTDRVMPLADWTYLSANVTLDGAPIGPAYATYEIDGMTVGVVGAVTEETASLVSPGGIVGVEFAPVAETINRVAAELSDGDASNGEADIVVAELHDHGLAYDTEFSANVDVVFNGHTHQAYAELRPVPGEAGVMRPFVQSGEYAGHVGHVVLEVNRSTGVITPTTVENVATPDVDGSAYIAKYPRVAEIATIVDAAEDAAAVAGNVQVGTISADITVPLQDRGNRAEESTMGELVANMYRDQVAPESRGGAEIGVVNPGGLRDNLLFAASEEETADGIVRLAEANAVLPFINNLGSVTLTGAQLDEMLEQQWQRNADGSTAGISRPYLQLGISDNVTYISDPSRALNDRVSDVRIDGVPVTAEQEIRVATASFLLDGGDNFWVFPEGADRRDSGLVDLDAFTAYLADNPGIGPDWTVNHMDVTGLPVAAEKGGEVTIQVSQIDRIRSTGAVPSTTLEVLNGAGEVVGSGDVVVTNDAQGAPLRSSAEVTFIADAAEAGLATFTLRADNGTEIPFQLEVLPTDRIAGENRFLTAVEISKDVYPEGAPVVYVASGEVWPDALTAGPAAAHEGGPLLLVRKGEAPAVVLDEIARLGAERVVIVGDQPSVSAEVETAIDAIATVTTTDRVAGQNRFETSRLVAEYAFETAGGAYVATGLRFPDALSAGAAAGHLAWPLVLVDTRTEIPAATIATLDALGVQNVRVAGSADAVPSSNAGDLVDAGYSVARQGGANRFITSAIVTLGAFDAAPSGAYLATGQLFPDALAGGAAAGAQGAPLLITREGCVPQPVLDALDALAPTSITLLGGEPSLSLNTARLISCG</sequence>
<dbReference type="PROSITE" id="PS00785">
    <property type="entry name" value="5_NUCLEOTIDASE_1"/>
    <property type="match status" value="1"/>
</dbReference>
<dbReference type="Proteomes" id="UP000198506">
    <property type="component" value="Unassembled WGS sequence"/>
</dbReference>
<dbReference type="InterPro" id="IPR006179">
    <property type="entry name" value="5_nucleotidase/apyrase"/>
</dbReference>